<organism evidence="2 3">
    <name type="scientific">Deefgea chitinilytica</name>
    <dbReference type="NCBI Taxonomy" id="570276"/>
    <lineage>
        <taxon>Bacteria</taxon>
        <taxon>Pseudomonadati</taxon>
        <taxon>Pseudomonadota</taxon>
        <taxon>Betaproteobacteria</taxon>
        <taxon>Neisseriales</taxon>
        <taxon>Chitinibacteraceae</taxon>
        <taxon>Deefgea</taxon>
    </lineage>
</organism>
<name>A0ABS2CCE6_9NEIS</name>
<dbReference type="EMBL" id="WOFE01000003">
    <property type="protein sequence ID" value="MBM5571811.1"/>
    <property type="molecule type" value="Genomic_DNA"/>
</dbReference>
<dbReference type="SUPFAM" id="SSF50249">
    <property type="entry name" value="Nucleic acid-binding proteins"/>
    <property type="match status" value="1"/>
</dbReference>
<dbReference type="InterPro" id="IPR050180">
    <property type="entry name" value="RNR_Ribonuclease"/>
</dbReference>
<dbReference type="SMART" id="SM00955">
    <property type="entry name" value="RNB"/>
    <property type="match status" value="1"/>
</dbReference>
<protein>
    <submittedName>
        <fullName evidence="2">RNB domain-containing ribonuclease</fullName>
    </submittedName>
</protein>
<dbReference type="Pfam" id="PF00773">
    <property type="entry name" value="RNB"/>
    <property type="match status" value="1"/>
</dbReference>
<evidence type="ECO:0000259" key="1">
    <source>
        <dbReference type="SMART" id="SM00955"/>
    </source>
</evidence>
<evidence type="ECO:0000313" key="2">
    <source>
        <dbReference type="EMBL" id="MBM5571811.1"/>
    </source>
</evidence>
<dbReference type="InterPro" id="IPR001900">
    <property type="entry name" value="RNase_II/R"/>
</dbReference>
<evidence type="ECO:0000313" key="3">
    <source>
        <dbReference type="Proteomes" id="UP001195660"/>
    </source>
</evidence>
<gene>
    <name evidence="2" type="ORF">GM173_09475</name>
</gene>
<keyword evidence="3" id="KW-1185">Reference proteome</keyword>
<proteinExistence type="predicted"/>
<dbReference type="PANTHER" id="PTHR23355">
    <property type="entry name" value="RIBONUCLEASE"/>
    <property type="match status" value="1"/>
</dbReference>
<accession>A0ABS2CCE6</accession>
<dbReference type="RefSeq" id="WP_203571133.1">
    <property type="nucleotide sequence ID" value="NZ_WOFE01000003.1"/>
</dbReference>
<dbReference type="InterPro" id="IPR012340">
    <property type="entry name" value="NA-bd_OB-fold"/>
</dbReference>
<dbReference type="PANTHER" id="PTHR23355:SF9">
    <property type="entry name" value="DIS3-LIKE EXONUCLEASE 2"/>
    <property type="match status" value="1"/>
</dbReference>
<sequence>MNVFYEEDGSFKVATIQDEQPASLQVEDTRGKRSKIKAANVLLKFDKVSLDDFSKAAQAEAAEIDVTLLWECCGGEELGFAAIAAEYFGKNPSLIQQAAAAIALHAAPMYFYRKGRGNYKAAPEENLKAALAGQERKQREAEQMATWQTELLAGILPEAFKPILSRLIHRPDKNGLEYKALAAAADAAQTSTLRLLDKVGAIPNIAQYFLDGFLAEHFPKGRGFAEFEPVTAPEDLPIADVQAFSIDDATTTEIDDAFSLVKLKNGNWQVGIHIAAPVLGIAPGSKLDQVVLDRLSTVYFPGDKITMLPDDAVDVFTLEAGAARPAVSMYLEVSLGFDILSYRSVIERVPVVANLRHHDIEPYFNEETAGQDVPDYAWKDELNFLWHFAGALEGRRGKADQPQQTRMDYNFYIDRDVVDGVESEKVRIVPRKRGAPMDKLVAELMILVNSQWGKELRDAEIAGIYRSQGGGRVRLSTQATAHAGLGVECYMWSSSPLRRAVDYINQQQLVAMLRNEKPRYQKNDAELFTAISSFDAAYAAYADFQDKMERYWCLRYMEQENLKDFSAQVIKENLVRIDGMPLVIRVGGLPELPAGTTVALQRLNIDYLDLTVEMRLARM</sequence>
<reference evidence="2 3" key="1">
    <citation type="submission" date="2019-11" db="EMBL/GenBank/DDBJ databases">
        <title>Novel Deefgea species.</title>
        <authorList>
            <person name="Han J.-H."/>
        </authorList>
    </citation>
    <scope>NUCLEOTIDE SEQUENCE [LARGE SCALE GENOMIC DNA]</scope>
    <source>
        <strain evidence="2 3">LMG 24817</strain>
    </source>
</reference>
<comment type="caution">
    <text evidence="2">The sequence shown here is derived from an EMBL/GenBank/DDBJ whole genome shotgun (WGS) entry which is preliminary data.</text>
</comment>
<feature type="domain" description="RNB" evidence="1">
    <location>
        <begin position="235"/>
        <end position="515"/>
    </location>
</feature>
<dbReference type="Proteomes" id="UP001195660">
    <property type="component" value="Unassembled WGS sequence"/>
</dbReference>